<dbReference type="InterPro" id="IPR008042">
    <property type="entry name" value="Retrotrans_Pao"/>
</dbReference>
<dbReference type="Gene3D" id="3.30.70.270">
    <property type="match status" value="1"/>
</dbReference>
<dbReference type="Proteomes" id="UP001460270">
    <property type="component" value="Unassembled WGS sequence"/>
</dbReference>
<keyword evidence="5" id="KW-1185">Reference proteome</keyword>
<reference evidence="5" key="1">
    <citation type="submission" date="2024-04" db="EMBL/GenBank/DDBJ databases">
        <title>Salinicola lusitanus LLJ914,a marine bacterium isolated from the Okinawa Trough.</title>
        <authorList>
            <person name="Li J."/>
        </authorList>
    </citation>
    <scope>NUCLEOTIDE SEQUENCE [LARGE SCALE GENOMIC DNA]</scope>
</reference>
<organism evidence="4 5">
    <name type="scientific">Mugilogobius chulae</name>
    <name type="common">yellowstripe goby</name>
    <dbReference type="NCBI Taxonomy" id="88201"/>
    <lineage>
        <taxon>Eukaryota</taxon>
        <taxon>Metazoa</taxon>
        <taxon>Chordata</taxon>
        <taxon>Craniata</taxon>
        <taxon>Vertebrata</taxon>
        <taxon>Euteleostomi</taxon>
        <taxon>Actinopterygii</taxon>
        <taxon>Neopterygii</taxon>
        <taxon>Teleostei</taxon>
        <taxon>Neoteleostei</taxon>
        <taxon>Acanthomorphata</taxon>
        <taxon>Gobiaria</taxon>
        <taxon>Gobiiformes</taxon>
        <taxon>Gobioidei</taxon>
        <taxon>Gobiidae</taxon>
        <taxon>Gobionellinae</taxon>
        <taxon>Mugilogobius</taxon>
    </lineage>
</organism>
<proteinExistence type="inferred from homology"/>
<evidence type="ECO:0000313" key="4">
    <source>
        <dbReference type="EMBL" id="KAK7886828.1"/>
    </source>
</evidence>
<evidence type="ECO:0000256" key="1">
    <source>
        <dbReference type="ARBA" id="ARBA00010879"/>
    </source>
</evidence>
<dbReference type="EC" id="3.1.26.4" evidence="2"/>
<protein>
    <recommendedName>
        <fullName evidence="2">ribonuclease H</fullName>
        <ecNumber evidence="2">3.1.26.4</ecNumber>
    </recommendedName>
</protein>
<evidence type="ECO:0000256" key="2">
    <source>
        <dbReference type="ARBA" id="ARBA00012180"/>
    </source>
</evidence>
<dbReference type="AlphaFoldDB" id="A0AAW0N7J2"/>
<feature type="domain" description="Reverse transcriptase" evidence="3">
    <location>
        <begin position="72"/>
        <end position="194"/>
    </location>
</feature>
<dbReference type="InterPro" id="IPR043128">
    <property type="entry name" value="Rev_trsase/Diguanyl_cyclase"/>
</dbReference>
<dbReference type="EMBL" id="JBBPFD010000019">
    <property type="protein sequence ID" value="KAK7886828.1"/>
    <property type="molecule type" value="Genomic_DNA"/>
</dbReference>
<sequence length="421" mass="48822">MLHNQYMHDFNEKNNDEQGMSIEDGLQQEYTDFIEDVISKGYAERVPECQLEGVKGRFGSYPHQQLIWVLTRFRQEQVAVMGDIRQMFYQVKVASEDKDFLRFLWWPQGDTSQDPIEYRMTVHLFGAVSSPSCACFALRKTAEDNQGRFAKEVVETLLHNFYVDDCLKSTATEEEAITMIKDLMNICSKGGFQLTKWVSNSRVVIRAVDEIHRAKDWFELDLDRDDLPLERVLGLHWCVEKDVFQFKMIQRERPLTRRGLLSYLSSMYDPLGFIAPISLPGKILLQELCRRKCGWDSELPPDIQQRWTKWFRDLPKLSEFKVGRCIKPCQFKSPVKAQMHHFSDASENGYGAVSYLRLESGMDVHVAFLQGKARVTPLKQVTIPRLELTAAVLAVRMDNMLRAELQLSLESSIFWTDSTSF</sequence>
<dbReference type="PANTHER" id="PTHR47331">
    <property type="entry name" value="PHD-TYPE DOMAIN-CONTAINING PROTEIN"/>
    <property type="match status" value="1"/>
</dbReference>
<comment type="similarity">
    <text evidence="1">Belongs to the beta type-B retroviral polymerase family. HERV class-II K(HML-2) pol subfamily.</text>
</comment>
<dbReference type="SUPFAM" id="SSF56672">
    <property type="entry name" value="DNA/RNA polymerases"/>
    <property type="match status" value="1"/>
</dbReference>
<dbReference type="Gene3D" id="3.10.10.10">
    <property type="entry name" value="HIV Type 1 Reverse Transcriptase, subunit A, domain 1"/>
    <property type="match status" value="1"/>
</dbReference>
<evidence type="ECO:0000313" key="5">
    <source>
        <dbReference type="Proteomes" id="UP001460270"/>
    </source>
</evidence>
<dbReference type="InterPro" id="IPR043502">
    <property type="entry name" value="DNA/RNA_pol_sf"/>
</dbReference>
<gene>
    <name evidence="4" type="ORF">WMY93_026449</name>
</gene>
<dbReference type="Pfam" id="PF00078">
    <property type="entry name" value="RVT_1"/>
    <property type="match status" value="1"/>
</dbReference>
<dbReference type="PANTHER" id="PTHR47331:SF3">
    <property type="match status" value="1"/>
</dbReference>
<accession>A0AAW0N7J2</accession>
<comment type="caution">
    <text evidence="4">The sequence shown here is derived from an EMBL/GenBank/DDBJ whole genome shotgun (WGS) entry which is preliminary data.</text>
</comment>
<dbReference type="Pfam" id="PF05380">
    <property type="entry name" value="Peptidase_A17"/>
    <property type="match status" value="1"/>
</dbReference>
<evidence type="ECO:0000259" key="3">
    <source>
        <dbReference type="Pfam" id="PF00078"/>
    </source>
</evidence>
<dbReference type="InterPro" id="IPR000477">
    <property type="entry name" value="RT_dom"/>
</dbReference>
<dbReference type="GO" id="GO:0004523">
    <property type="term" value="F:RNA-DNA hybrid ribonuclease activity"/>
    <property type="evidence" value="ECO:0007669"/>
    <property type="project" value="UniProtKB-EC"/>
</dbReference>
<name>A0AAW0N7J2_9GOBI</name>